<dbReference type="Proteomes" id="UP001360953">
    <property type="component" value="Unassembled WGS sequence"/>
</dbReference>
<evidence type="ECO:0000256" key="2">
    <source>
        <dbReference type="SAM" id="MobiDB-lite"/>
    </source>
</evidence>
<protein>
    <submittedName>
        <fullName evidence="3">Uncharacterized protein</fullName>
    </submittedName>
</protein>
<organism evidence="3 4">
    <name type="scientific">Phyllosticta citribraziliensis</name>
    <dbReference type="NCBI Taxonomy" id="989973"/>
    <lineage>
        <taxon>Eukaryota</taxon>
        <taxon>Fungi</taxon>
        <taxon>Dikarya</taxon>
        <taxon>Ascomycota</taxon>
        <taxon>Pezizomycotina</taxon>
        <taxon>Dothideomycetes</taxon>
        <taxon>Dothideomycetes incertae sedis</taxon>
        <taxon>Botryosphaeriales</taxon>
        <taxon>Phyllostictaceae</taxon>
        <taxon>Phyllosticta</taxon>
    </lineage>
</organism>
<dbReference type="GeneID" id="92027735"/>
<evidence type="ECO:0000313" key="3">
    <source>
        <dbReference type="EMBL" id="KAK7540796.1"/>
    </source>
</evidence>
<dbReference type="InterPro" id="IPR051726">
    <property type="entry name" value="Chitin_Synth_Reg"/>
</dbReference>
<dbReference type="EMBL" id="JBBPEH010000003">
    <property type="protein sequence ID" value="KAK7540796.1"/>
    <property type="molecule type" value="Genomic_DNA"/>
</dbReference>
<feature type="compositionally biased region" description="Basic and acidic residues" evidence="2">
    <location>
        <begin position="114"/>
        <end position="127"/>
    </location>
</feature>
<feature type="region of interest" description="Disordered" evidence="2">
    <location>
        <begin position="228"/>
        <end position="259"/>
    </location>
</feature>
<dbReference type="SUPFAM" id="SSF81901">
    <property type="entry name" value="HCP-like"/>
    <property type="match status" value="1"/>
</dbReference>
<comment type="caution">
    <text evidence="3">The sequence shown here is derived from an EMBL/GenBank/DDBJ whole genome shotgun (WGS) entry which is preliminary data.</text>
</comment>
<dbReference type="SMART" id="SM00671">
    <property type="entry name" value="SEL1"/>
    <property type="match status" value="7"/>
</dbReference>
<dbReference type="PANTHER" id="PTHR46430">
    <property type="entry name" value="PROTEIN SKT5-RELATED"/>
    <property type="match status" value="1"/>
</dbReference>
<proteinExistence type="predicted"/>
<feature type="compositionally biased region" description="Polar residues" evidence="2">
    <location>
        <begin position="194"/>
        <end position="208"/>
    </location>
</feature>
<dbReference type="InterPro" id="IPR006597">
    <property type="entry name" value="Sel1-like"/>
</dbReference>
<name>A0ABR1M3W6_9PEZI</name>
<feature type="compositionally biased region" description="Polar residues" evidence="2">
    <location>
        <begin position="72"/>
        <end position="90"/>
    </location>
</feature>
<evidence type="ECO:0000256" key="1">
    <source>
        <dbReference type="ARBA" id="ARBA00022737"/>
    </source>
</evidence>
<reference evidence="3 4" key="1">
    <citation type="submission" date="2024-04" db="EMBL/GenBank/DDBJ databases">
        <title>Phyllosticta paracitricarpa is synonymous to the EU quarantine fungus P. citricarpa based on phylogenomic analyses.</title>
        <authorList>
            <consortium name="Lawrence Berkeley National Laboratory"/>
            <person name="Van ingen-buijs V.A."/>
            <person name="Van westerhoven A.C."/>
            <person name="Haridas S."/>
            <person name="Skiadas P."/>
            <person name="Martin F."/>
            <person name="Groenewald J.Z."/>
            <person name="Crous P.W."/>
            <person name="Seidl M.F."/>
        </authorList>
    </citation>
    <scope>NUCLEOTIDE SEQUENCE [LARGE SCALE GENOMIC DNA]</scope>
    <source>
        <strain evidence="3 4">CPC 17464</strain>
    </source>
</reference>
<keyword evidence="1" id="KW-0677">Repeat</keyword>
<evidence type="ECO:0000313" key="4">
    <source>
        <dbReference type="Proteomes" id="UP001360953"/>
    </source>
</evidence>
<feature type="compositionally biased region" description="Basic and acidic residues" evidence="2">
    <location>
        <begin position="144"/>
        <end position="164"/>
    </location>
</feature>
<dbReference type="Pfam" id="PF08238">
    <property type="entry name" value="Sel1"/>
    <property type="match status" value="7"/>
</dbReference>
<dbReference type="RefSeq" id="XP_066657727.1">
    <property type="nucleotide sequence ID" value="XM_066794829.1"/>
</dbReference>
<keyword evidence="4" id="KW-1185">Reference proteome</keyword>
<dbReference type="PANTHER" id="PTHR46430:SF1">
    <property type="entry name" value="CHITIN SYNTHASE REGULATOR SKT5-RELATED"/>
    <property type="match status" value="1"/>
</dbReference>
<gene>
    <name evidence="3" type="ORF">J3D65DRAFT_254408</name>
</gene>
<sequence>MAYSDAIHVESVPPPPPHRFSALNDSASAPSSKAIRRKNVPSTSRAQPVISLSKPPLDSVHGDLASNHKDNSSTQSRASISSFAMLSGDSTDAENNDPEALVGSETPASTAPDDSVKAHSESNDPERQFSFTADDLIEQAKVTSELKAKQEEEEKRLGPKKYKVEEPEFEMPQYFHVPYNPLPVKVEKPEGQERQSTYSDSQGSSNGSVAVGQSALALSLGADLQVPQRNPSPLSVNHLAPSPTPSPAPYNRSVAQNRKSPESRYSYVDLLHNIPYAQQHARTYDLTQDALRQLVGEDASLLDTQKTVDMYLANVKKTPDAIAQYEFGVFLVNSAKAFVRSGDASKKEYAETVMIKEARAIFQRLSDRSYPFAQYMLADGYYTGFFNKGKRDPEKALPLLVAASKHGHAEAGFRVGVMYEFGSGCRKDLAKAEQFYRASASKYHPGASARLGEACVYGQLGLGRRDREGLKWLKRGCESADEQYNSAPFILAQLHETGYGADCFKDEAYALELYTQAAELGHPRACQKMGEVYEHGLLGCPRDPPLSVHFYTGAAVANIPEAMMNLCAWYMMGAPPALAKDENEAYEWAKRAAEFGLLKAEYAVGYFTEMGIGCRRDILEANVWYVKAAEKGDERARQRLTMIRAAASGENPKAALAAENNKIKKRGSKDDKECVVM</sequence>
<accession>A0ABR1M3W6</accession>
<dbReference type="Gene3D" id="1.25.40.10">
    <property type="entry name" value="Tetratricopeptide repeat domain"/>
    <property type="match status" value="2"/>
</dbReference>
<dbReference type="InterPro" id="IPR011990">
    <property type="entry name" value="TPR-like_helical_dom_sf"/>
</dbReference>
<feature type="region of interest" description="Disordered" evidence="2">
    <location>
        <begin position="1"/>
        <end position="164"/>
    </location>
</feature>
<feature type="region of interest" description="Disordered" evidence="2">
    <location>
        <begin position="181"/>
        <end position="208"/>
    </location>
</feature>